<feature type="transmembrane region" description="Helical" evidence="5">
    <location>
        <begin position="222"/>
        <end position="241"/>
    </location>
</feature>
<dbReference type="Pfam" id="PF01925">
    <property type="entry name" value="TauE"/>
    <property type="match status" value="1"/>
</dbReference>
<dbReference type="PANTHER" id="PTHR43701">
    <property type="entry name" value="MEMBRANE TRANSPORTER PROTEIN MJ0441-RELATED"/>
    <property type="match status" value="1"/>
</dbReference>
<dbReference type="AlphaFoldDB" id="A0A2T0U0Z7"/>
<feature type="transmembrane region" description="Helical" evidence="5">
    <location>
        <begin position="96"/>
        <end position="116"/>
    </location>
</feature>
<dbReference type="Proteomes" id="UP000238034">
    <property type="component" value="Unassembled WGS sequence"/>
</dbReference>
<keyword evidence="2 5" id="KW-0812">Transmembrane</keyword>
<protein>
    <recommendedName>
        <fullName evidence="5">Probable membrane transporter protein</fullName>
    </recommendedName>
</protein>
<feature type="transmembrane region" description="Helical" evidence="5">
    <location>
        <begin position="128"/>
        <end position="148"/>
    </location>
</feature>
<keyword evidence="3 5" id="KW-1133">Transmembrane helix</keyword>
<evidence type="ECO:0000256" key="1">
    <source>
        <dbReference type="ARBA" id="ARBA00004141"/>
    </source>
</evidence>
<feature type="transmembrane region" description="Helical" evidence="5">
    <location>
        <begin position="42"/>
        <end position="60"/>
    </location>
</feature>
<name>A0A2T0U0Z7_9SPHI</name>
<evidence type="ECO:0000256" key="3">
    <source>
        <dbReference type="ARBA" id="ARBA00022989"/>
    </source>
</evidence>
<evidence type="ECO:0000313" key="7">
    <source>
        <dbReference type="Proteomes" id="UP000238034"/>
    </source>
</evidence>
<accession>A0A2T0U0Z7</accession>
<dbReference type="PANTHER" id="PTHR43701:SF5">
    <property type="entry name" value="MEMBRANE TRANSPORTER PROTEIN-RELATED"/>
    <property type="match status" value="1"/>
</dbReference>
<evidence type="ECO:0000313" key="6">
    <source>
        <dbReference type="EMBL" id="PRY51591.1"/>
    </source>
</evidence>
<organism evidence="6 7">
    <name type="scientific">Arcticibacter pallidicorallinus</name>
    <dbReference type="NCBI Taxonomy" id="1259464"/>
    <lineage>
        <taxon>Bacteria</taxon>
        <taxon>Pseudomonadati</taxon>
        <taxon>Bacteroidota</taxon>
        <taxon>Sphingobacteriia</taxon>
        <taxon>Sphingobacteriales</taxon>
        <taxon>Sphingobacteriaceae</taxon>
        <taxon>Arcticibacter</taxon>
    </lineage>
</organism>
<evidence type="ECO:0000256" key="5">
    <source>
        <dbReference type="RuleBase" id="RU363041"/>
    </source>
</evidence>
<dbReference type="OrthoDB" id="560496at2"/>
<comment type="similarity">
    <text evidence="5">Belongs to the 4-toluene sulfonate uptake permease (TSUP) (TC 2.A.102) family.</text>
</comment>
<keyword evidence="7" id="KW-1185">Reference proteome</keyword>
<evidence type="ECO:0000256" key="2">
    <source>
        <dbReference type="ARBA" id="ARBA00022692"/>
    </source>
</evidence>
<gene>
    <name evidence="6" type="ORF">B0I27_107179</name>
</gene>
<evidence type="ECO:0000256" key="4">
    <source>
        <dbReference type="ARBA" id="ARBA00023136"/>
    </source>
</evidence>
<keyword evidence="5" id="KW-1003">Cell membrane</keyword>
<feature type="transmembrane region" description="Helical" evidence="5">
    <location>
        <begin position="168"/>
        <end position="185"/>
    </location>
</feature>
<keyword evidence="4 5" id="KW-0472">Membrane</keyword>
<comment type="subcellular location">
    <subcellularLocation>
        <location evidence="5">Cell membrane</location>
        <topology evidence="5">Multi-pass membrane protein</topology>
    </subcellularLocation>
    <subcellularLocation>
        <location evidence="1">Membrane</location>
        <topology evidence="1">Multi-pass membrane protein</topology>
    </subcellularLocation>
</comment>
<dbReference type="RefSeq" id="WP_106293979.1">
    <property type="nucleotide sequence ID" value="NZ_PVTH01000007.1"/>
</dbReference>
<dbReference type="InterPro" id="IPR051598">
    <property type="entry name" value="TSUP/Inactive_protease-like"/>
</dbReference>
<reference evidence="6 7" key="1">
    <citation type="submission" date="2018-03" db="EMBL/GenBank/DDBJ databases">
        <title>Genomic Encyclopedia of Type Strains, Phase III (KMG-III): the genomes of soil and plant-associated and newly described type strains.</title>
        <authorList>
            <person name="Whitman W."/>
        </authorList>
    </citation>
    <scope>NUCLEOTIDE SEQUENCE [LARGE SCALE GENOMIC DNA]</scope>
    <source>
        <strain evidence="6 7">CGMCC 1.9313</strain>
    </source>
</reference>
<dbReference type="EMBL" id="PVTH01000007">
    <property type="protein sequence ID" value="PRY51591.1"/>
    <property type="molecule type" value="Genomic_DNA"/>
</dbReference>
<dbReference type="InterPro" id="IPR002781">
    <property type="entry name" value="TM_pro_TauE-like"/>
</dbReference>
<sequence length="243" mass="25616">MSLDIVIALSLLLIGFLYSSVGHGGASGYIAVLSLFAVPVDTYKPMILILNIVVAGVAFYQFRKAGFFKWEICRPFLFTSVPAAFIGSRFPLQGELYNLLLGLALVVPIIKLLGVIPSDSEHKRVIPVVAPLIWGAVLGLLSGMLNIGGGIFLSPVLILLSWANAKEAAAASALFIVLNSLGGLLGSSDPISISPSAAVWFSSAAAGGFLGSYIGSQRLPQVTIRYLLTAVLAIASCKLIFFM</sequence>
<dbReference type="GO" id="GO:0005886">
    <property type="term" value="C:plasma membrane"/>
    <property type="evidence" value="ECO:0007669"/>
    <property type="project" value="UniProtKB-SubCell"/>
</dbReference>
<proteinExistence type="inferred from homology"/>
<comment type="caution">
    <text evidence="6">The sequence shown here is derived from an EMBL/GenBank/DDBJ whole genome shotgun (WGS) entry which is preliminary data.</text>
</comment>
<feature type="transmembrane region" description="Helical" evidence="5">
    <location>
        <begin position="197"/>
        <end position="216"/>
    </location>
</feature>